<evidence type="ECO:0000256" key="3">
    <source>
        <dbReference type="ARBA" id="ARBA00023274"/>
    </source>
</evidence>
<dbReference type="InterPro" id="IPR022309">
    <property type="entry name" value="Ribosomal_Se8/biogenesis_NSA2"/>
</dbReference>
<dbReference type="GO" id="GO:0006412">
    <property type="term" value="P:translation"/>
    <property type="evidence" value="ECO:0007669"/>
    <property type="project" value="InterPro"/>
</dbReference>
<dbReference type="CDD" id="cd11380">
    <property type="entry name" value="Ribosomal_S8e_like"/>
    <property type="match status" value="1"/>
</dbReference>
<keyword evidence="2 4" id="KW-0689">Ribosomal protein</keyword>
<dbReference type="NCBIfam" id="TIGR00307">
    <property type="entry name" value="eS8"/>
    <property type="match status" value="1"/>
</dbReference>
<dbReference type="InterPro" id="IPR001047">
    <property type="entry name" value="Ribosomal_eS8"/>
</dbReference>
<dbReference type="AlphaFoldDB" id="A0AAV9IP67"/>
<evidence type="ECO:0000256" key="4">
    <source>
        <dbReference type="RuleBase" id="RU000669"/>
    </source>
</evidence>
<dbReference type="InterPro" id="IPR018283">
    <property type="entry name" value="Ribosomal_eS8_CS"/>
</dbReference>
<evidence type="ECO:0000256" key="1">
    <source>
        <dbReference type="ARBA" id="ARBA00005257"/>
    </source>
</evidence>
<reference evidence="5 6" key="1">
    <citation type="submission" date="2022-07" db="EMBL/GenBank/DDBJ databases">
        <title>Genome-wide signatures of adaptation to extreme environments.</title>
        <authorList>
            <person name="Cho C.H."/>
            <person name="Yoon H.S."/>
        </authorList>
    </citation>
    <scope>NUCLEOTIDE SEQUENCE [LARGE SCALE GENOMIC DNA]</scope>
    <source>
        <strain evidence="5 6">DBV 063 E5</strain>
    </source>
</reference>
<dbReference type="Gene3D" id="1.10.168.20">
    <property type="entry name" value="Ribosomal protein S8e, subdomain"/>
    <property type="match status" value="1"/>
</dbReference>
<dbReference type="GO" id="GO:1990904">
    <property type="term" value="C:ribonucleoprotein complex"/>
    <property type="evidence" value="ECO:0007669"/>
    <property type="project" value="UniProtKB-KW"/>
</dbReference>
<dbReference type="PANTHER" id="PTHR10394">
    <property type="entry name" value="40S RIBOSOMAL PROTEIN S8"/>
    <property type="match status" value="1"/>
</dbReference>
<dbReference type="EMBL" id="JANCYW010000001">
    <property type="protein sequence ID" value="KAK4534028.1"/>
    <property type="molecule type" value="Genomic_DNA"/>
</dbReference>
<dbReference type="InterPro" id="IPR042563">
    <property type="entry name" value="Ribosomal_protein_eS8_euk"/>
</dbReference>
<organism evidence="5 6">
    <name type="scientific">Cyanidium caldarium</name>
    <name type="common">Red alga</name>
    <dbReference type="NCBI Taxonomy" id="2771"/>
    <lineage>
        <taxon>Eukaryota</taxon>
        <taxon>Rhodophyta</taxon>
        <taxon>Bangiophyceae</taxon>
        <taxon>Cyanidiales</taxon>
        <taxon>Cyanidiaceae</taxon>
        <taxon>Cyanidium</taxon>
    </lineage>
</organism>
<name>A0AAV9IP67_CYACA</name>
<sequence length="208" mass="23390">MGISRSSVYKRRLTGAKRIPLRKKRKHELGRPAANTRLGASLVRPVRVRGGNFKHRALRLENGNYSWTSETVTRKTRILSVVYNASNNELVRTNTLVKNSIVQIDAAPFRAWYAQHYGIDLGKKTAAVEGGDGAGTEVHRSRSVLAKLASRQAKRQLERALEEQFQSGRLLACVSSRPGQCGRADGYILEGQELEFYAKKLERRKKTK</sequence>
<comment type="caution">
    <text evidence="5">The sequence shown here is derived from an EMBL/GenBank/DDBJ whole genome shotgun (WGS) entry which is preliminary data.</text>
</comment>
<dbReference type="GO" id="GO:0003735">
    <property type="term" value="F:structural constituent of ribosome"/>
    <property type="evidence" value="ECO:0007669"/>
    <property type="project" value="InterPro"/>
</dbReference>
<dbReference type="PROSITE" id="PS01193">
    <property type="entry name" value="RIBOSOMAL_S8E"/>
    <property type="match status" value="1"/>
</dbReference>
<dbReference type="GO" id="GO:0005840">
    <property type="term" value="C:ribosome"/>
    <property type="evidence" value="ECO:0007669"/>
    <property type="project" value="UniProtKB-KW"/>
</dbReference>
<protein>
    <recommendedName>
        <fullName evidence="4">40S ribosomal protein S8</fullName>
    </recommendedName>
</protein>
<comment type="similarity">
    <text evidence="1 4">Belongs to the eukaryotic ribosomal protein eS8 family.</text>
</comment>
<keyword evidence="6" id="KW-1185">Reference proteome</keyword>
<dbReference type="Pfam" id="PF01201">
    <property type="entry name" value="Ribosomal_S8e"/>
    <property type="match status" value="1"/>
</dbReference>
<dbReference type="Proteomes" id="UP001301350">
    <property type="component" value="Unassembled WGS sequence"/>
</dbReference>
<dbReference type="Gene3D" id="3.10.290.70">
    <property type="match status" value="1"/>
</dbReference>
<evidence type="ECO:0000256" key="2">
    <source>
        <dbReference type="ARBA" id="ARBA00022980"/>
    </source>
</evidence>
<evidence type="ECO:0000313" key="6">
    <source>
        <dbReference type="Proteomes" id="UP001301350"/>
    </source>
</evidence>
<evidence type="ECO:0000313" key="5">
    <source>
        <dbReference type="EMBL" id="KAK4534028.1"/>
    </source>
</evidence>
<accession>A0AAV9IP67</accession>
<keyword evidence="3 4" id="KW-0687">Ribonucleoprotein</keyword>
<proteinExistence type="inferred from homology"/>
<dbReference type="FunFam" id="1.10.168.20:FF:000001">
    <property type="entry name" value="40S ribosomal protein S8"/>
    <property type="match status" value="1"/>
</dbReference>
<gene>
    <name evidence="5" type="ORF">CDCA_CDCA01G0053</name>
</gene>